<dbReference type="AlphaFoldDB" id="A0A0K2UG00"/>
<name>A0A0K2UG00_LEPSM</name>
<protein>
    <submittedName>
        <fullName evidence="1">Uncharacterized protein</fullName>
    </submittedName>
</protein>
<proteinExistence type="predicted"/>
<reference evidence="1" key="1">
    <citation type="submission" date="2014-05" db="EMBL/GenBank/DDBJ databases">
        <authorList>
            <person name="Chronopoulou M."/>
        </authorList>
    </citation>
    <scope>NUCLEOTIDE SEQUENCE</scope>
    <source>
        <tissue evidence="1">Whole organism</tissue>
    </source>
</reference>
<evidence type="ECO:0000313" key="1">
    <source>
        <dbReference type="EMBL" id="CDW37154.1"/>
    </source>
</evidence>
<organism evidence="1">
    <name type="scientific">Lepeophtheirus salmonis</name>
    <name type="common">Salmon louse</name>
    <name type="synonym">Caligus salmonis</name>
    <dbReference type="NCBI Taxonomy" id="72036"/>
    <lineage>
        <taxon>Eukaryota</taxon>
        <taxon>Metazoa</taxon>
        <taxon>Ecdysozoa</taxon>
        <taxon>Arthropoda</taxon>
        <taxon>Crustacea</taxon>
        <taxon>Multicrustacea</taxon>
        <taxon>Hexanauplia</taxon>
        <taxon>Copepoda</taxon>
        <taxon>Siphonostomatoida</taxon>
        <taxon>Caligidae</taxon>
        <taxon>Lepeophtheirus</taxon>
    </lineage>
</organism>
<accession>A0A0K2UG00</accession>
<dbReference type="EMBL" id="HACA01019793">
    <property type="protein sequence ID" value="CDW37154.1"/>
    <property type="molecule type" value="Transcribed_RNA"/>
</dbReference>
<sequence>MMSKYNMSLKRYQQAMVLCLSLFIVSSTVLRNKVEICHQGPNFNSFRRELGCTKTKLDGTVVFSPK</sequence>